<reference evidence="9 10" key="1">
    <citation type="submission" date="2021-06" db="EMBL/GenBank/DDBJ databases">
        <authorList>
            <person name="Palmer J.M."/>
        </authorList>
    </citation>
    <scope>NUCLEOTIDE SEQUENCE [LARGE SCALE GENOMIC DNA]</scope>
    <source>
        <strain evidence="9 10">XC_2019</strain>
        <tissue evidence="9">Muscle</tissue>
    </source>
</reference>
<evidence type="ECO:0000256" key="1">
    <source>
        <dbReference type="ARBA" id="ARBA00004123"/>
    </source>
</evidence>
<dbReference type="EMBL" id="JAHRIN010017697">
    <property type="protein sequence ID" value="MEQ2197462.1"/>
    <property type="molecule type" value="Genomic_DNA"/>
</dbReference>
<proteinExistence type="inferred from homology"/>
<evidence type="ECO:0000256" key="2">
    <source>
        <dbReference type="ARBA" id="ARBA00009448"/>
    </source>
</evidence>
<keyword evidence="6" id="KW-0539">Nucleus</keyword>
<dbReference type="InterPro" id="IPR011993">
    <property type="entry name" value="PH-like_dom_sf"/>
</dbReference>
<dbReference type="Gene3D" id="2.30.29.30">
    <property type="entry name" value="Pleckstrin-homology domain (PH domain)/Phosphotyrosine-binding domain (PTB)"/>
    <property type="match status" value="1"/>
</dbReference>
<comment type="subcellular location">
    <subcellularLocation>
        <location evidence="1">Nucleus</location>
    </subcellularLocation>
</comment>
<dbReference type="SUPFAM" id="SSF140383">
    <property type="entry name" value="BSD domain-like"/>
    <property type="match status" value="1"/>
</dbReference>
<evidence type="ECO:0000313" key="10">
    <source>
        <dbReference type="Proteomes" id="UP001434883"/>
    </source>
</evidence>
<gene>
    <name evidence="9" type="primary">GTF2H1</name>
    <name evidence="9" type="ORF">XENOCAPTIV_029884</name>
</gene>
<dbReference type="InterPro" id="IPR013876">
    <property type="entry name" value="TFIIH_BTF_p62_N"/>
</dbReference>
<dbReference type="InterPro" id="IPR027079">
    <property type="entry name" value="Tfb1/GTF2H1"/>
</dbReference>
<evidence type="ECO:0000256" key="6">
    <source>
        <dbReference type="ARBA" id="ARBA00023242"/>
    </source>
</evidence>
<dbReference type="PROSITE" id="PS50858">
    <property type="entry name" value="BSD"/>
    <property type="match status" value="1"/>
</dbReference>
<dbReference type="PANTHER" id="PTHR12856">
    <property type="entry name" value="TRANSCRIPTION INITIATION FACTOR IIH-RELATED"/>
    <property type="match status" value="1"/>
</dbReference>
<comment type="caution">
    <text evidence="9">The sequence shown here is derived from an EMBL/GenBank/DDBJ whole genome shotgun (WGS) entry which is preliminary data.</text>
</comment>
<evidence type="ECO:0000256" key="3">
    <source>
        <dbReference type="ARBA" id="ARBA00022737"/>
    </source>
</evidence>
<organism evidence="9 10">
    <name type="scientific">Xenoophorus captivus</name>
    <dbReference type="NCBI Taxonomy" id="1517983"/>
    <lineage>
        <taxon>Eukaryota</taxon>
        <taxon>Metazoa</taxon>
        <taxon>Chordata</taxon>
        <taxon>Craniata</taxon>
        <taxon>Vertebrata</taxon>
        <taxon>Euteleostomi</taxon>
        <taxon>Actinopterygii</taxon>
        <taxon>Neopterygii</taxon>
        <taxon>Teleostei</taxon>
        <taxon>Neoteleostei</taxon>
        <taxon>Acanthomorphata</taxon>
        <taxon>Ovalentaria</taxon>
        <taxon>Atherinomorphae</taxon>
        <taxon>Cyprinodontiformes</taxon>
        <taxon>Goodeidae</taxon>
        <taxon>Xenoophorus</taxon>
    </lineage>
</organism>
<dbReference type="Gene3D" id="6.10.140.1200">
    <property type="match status" value="1"/>
</dbReference>
<keyword evidence="3" id="KW-0677">Repeat</keyword>
<dbReference type="CDD" id="cd13229">
    <property type="entry name" value="PH_TFIIH"/>
    <property type="match status" value="1"/>
</dbReference>
<feature type="chain" id="PRO_5045177791" evidence="7">
    <location>
        <begin position="23"/>
        <end position="237"/>
    </location>
</feature>
<dbReference type="SMART" id="SM00751">
    <property type="entry name" value="BSD"/>
    <property type="match status" value="1"/>
</dbReference>
<evidence type="ECO:0000313" key="9">
    <source>
        <dbReference type="EMBL" id="MEQ2197462.1"/>
    </source>
</evidence>
<accession>A0ABV0QNQ0</accession>
<comment type="similarity">
    <text evidence="2">Belongs to the TFB1 family.</text>
</comment>
<keyword evidence="7" id="KW-0732">Signal</keyword>
<dbReference type="Proteomes" id="UP001434883">
    <property type="component" value="Unassembled WGS sequence"/>
</dbReference>
<protein>
    <submittedName>
        <fullName evidence="9">General transcription factor IIH subunit 1</fullName>
    </submittedName>
</protein>
<evidence type="ECO:0000259" key="8">
    <source>
        <dbReference type="PROSITE" id="PS50858"/>
    </source>
</evidence>
<evidence type="ECO:0000256" key="7">
    <source>
        <dbReference type="SAM" id="SignalP"/>
    </source>
</evidence>
<keyword evidence="5" id="KW-0804">Transcription</keyword>
<feature type="domain" description="BSD" evidence="8">
    <location>
        <begin position="146"/>
        <end position="201"/>
    </location>
</feature>
<dbReference type="Pfam" id="PF08567">
    <property type="entry name" value="PH_TFIIH"/>
    <property type="match status" value="1"/>
</dbReference>
<evidence type="ECO:0000256" key="4">
    <source>
        <dbReference type="ARBA" id="ARBA00023015"/>
    </source>
</evidence>
<dbReference type="InterPro" id="IPR035925">
    <property type="entry name" value="BSD_dom_sf"/>
</dbReference>
<dbReference type="InterPro" id="IPR005607">
    <property type="entry name" value="BSD_dom"/>
</dbReference>
<dbReference type="SUPFAM" id="SSF50729">
    <property type="entry name" value="PH domain-like"/>
    <property type="match status" value="2"/>
</dbReference>
<keyword evidence="10" id="KW-1185">Reference proteome</keyword>
<sequence>MVISKLFYVGCLFSQLPVWAMASLSEEVLLVVKKVRQRKQDGTLYLMAERIAWGPEGKDRFTVSHLYSDIRCESTVMVPNHKQRNNKTKTSIYCSLSSGQKISPDGKAKIQLQLVLHTGESTTFHFANESTALKDRDAAKELLQQLLPKFKKKANKELEEKNRMLQEDPVLFQLYKDLVVSQVISAEEFWANRLGGVNNAEPAPYNNKQEVGISGAFLVSTSDVIHYFMLTDDCFEY</sequence>
<evidence type="ECO:0000256" key="5">
    <source>
        <dbReference type="ARBA" id="ARBA00023163"/>
    </source>
</evidence>
<keyword evidence="4" id="KW-0805">Transcription regulation</keyword>
<name>A0ABV0QNQ0_9TELE</name>
<feature type="signal peptide" evidence="7">
    <location>
        <begin position="1"/>
        <end position="22"/>
    </location>
</feature>